<reference evidence="5 6" key="1">
    <citation type="journal article" date="2012" name="BMC Genomics">
        <title>Comparative genomics of the classical Bordetella subspecies: the evolution and exchange of virulence-associated diversity amongst closely related pathogens.</title>
        <authorList>
            <person name="Park J."/>
            <person name="Zhang Y."/>
            <person name="Buboltz A.M."/>
            <person name="Zhang X."/>
            <person name="Schuster S.C."/>
            <person name="Ahuja U."/>
            <person name="Liu M."/>
            <person name="Miller J.F."/>
            <person name="Sebaihia M."/>
            <person name="Bentley S.D."/>
            <person name="Parkhill J."/>
            <person name="Harvill E.T."/>
        </authorList>
    </citation>
    <scope>NUCLEOTIDE SEQUENCE [LARGE SCALE GENOMIC DNA]</scope>
    <source>
        <strain evidence="5 6">Bpp5</strain>
    </source>
</reference>
<feature type="domain" description="HTH araC/xylS-type" evidence="4">
    <location>
        <begin position="235"/>
        <end position="334"/>
    </location>
</feature>
<name>K0MLK9_BORPB</name>
<accession>K0MLK9</accession>
<dbReference type="EMBL" id="HE965803">
    <property type="protein sequence ID" value="CCJ50745.1"/>
    <property type="molecule type" value="Genomic_DNA"/>
</dbReference>
<organism evidence="5 6">
    <name type="scientific">Bordetella parapertussis (strain Bpp5)</name>
    <dbReference type="NCBI Taxonomy" id="1208660"/>
    <lineage>
        <taxon>Bacteria</taxon>
        <taxon>Pseudomonadati</taxon>
        <taxon>Pseudomonadota</taxon>
        <taxon>Betaproteobacteria</taxon>
        <taxon>Burkholderiales</taxon>
        <taxon>Alcaligenaceae</taxon>
        <taxon>Bordetella</taxon>
    </lineage>
</organism>
<keyword evidence="1" id="KW-0805">Transcription regulation</keyword>
<dbReference type="GO" id="GO:0043565">
    <property type="term" value="F:sequence-specific DNA binding"/>
    <property type="evidence" value="ECO:0007669"/>
    <property type="project" value="InterPro"/>
</dbReference>
<dbReference type="AlphaFoldDB" id="K0MLK9"/>
<dbReference type="InterPro" id="IPR018060">
    <property type="entry name" value="HTH_AraC"/>
</dbReference>
<dbReference type="SMART" id="SM00342">
    <property type="entry name" value="HTH_ARAC"/>
    <property type="match status" value="1"/>
</dbReference>
<dbReference type="InterPro" id="IPR009057">
    <property type="entry name" value="Homeodomain-like_sf"/>
</dbReference>
<evidence type="ECO:0000256" key="3">
    <source>
        <dbReference type="SAM" id="MobiDB-lite"/>
    </source>
</evidence>
<dbReference type="SUPFAM" id="SSF46689">
    <property type="entry name" value="Homeodomain-like"/>
    <property type="match status" value="2"/>
</dbReference>
<dbReference type="KEGG" id="bpar:BN117_3412"/>
<evidence type="ECO:0000259" key="4">
    <source>
        <dbReference type="PROSITE" id="PS01124"/>
    </source>
</evidence>
<dbReference type="GO" id="GO:0003700">
    <property type="term" value="F:DNA-binding transcription factor activity"/>
    <property type="evidence" value="ECO:0007669"/>
    <property type="project" value="InterPro"/>
</dbReference>
<proteinExistence type="predicted"/>
<dbReference type="Gene3D" id="1.10.10.60">
    <property type="entry name" value="Homeodomain-like"/>
    <property type="match status" value="1"/>
</dbReference>
<dbReference type="Pfam" id="PF12833">
    <property type="entry name" value="HTH_18"/>
    <property type="match status" value="1"/>
</dbReference>
<gene>
    <name evidence="5" type="primary">alcR</name>
    <name evidence="5" type="ordered locus">BN117_3412</name>
</gene>
<dbReference type="PANTHER" id="PTHR47893">
    <property type="entry name" value="REGULATORY PROTEIN PCHR"/>
    <property type="match status" value="1"/>
</dbReference>
<feature type="region of interest" description="Disordered" evidence="3">
    <location>
        <begin position="1"/>
        <end position="20"/>
    </location>
</feature>
<evidence type="ECO:0000313" key="6">
    <source>
        <dbReference type="Proteomes" id="UP000008035"/>
    </source>
</evidence>
<sequence>MRTRPPPATPMTQPTLPPPPRTRFTVSDFNRMGGSVGFNYRLPGQEGGGAGIENLCIAEGRVEECEIRPGITLIVSDVHVYHHYESTSVMTPRFSAIVMLQGQARARLDKQDDVRLAAQSGLNALYGDTVAMTGVHPAGQRLRSVNLSVTAPEAADDEYTSEIIWKLMQSSAPRLRRWPVPHHLLLSIEHLLECGWDQPLRNMVREGVGTQLLAHALAALQHAPVTHRGLTQRDRQLLERVRERLHEAPGEDHTLDDLARLACMSPSTLRAKFHAVYHRSVFSWLRERRLEVAREQLARGWSVQQAAHFVGYRHATNFATAFRERYGVAPSQLG</sequence>
<evidence type="ECO:0000313" key="5">
    <source>
        <dbReference type="EMBL" id="CCJ50745.1"/>
    </source>
</evidence>
<protein>
    <submittedName>
        <fullName evidence="5">Transcriptional regulator</fullName>
    </submittedName>
</protein>
<evidence type="ECO:0000256" key="1">
    <source>
        <dbReference type="ARBA" id="ARBA00023015"/>
    </source>
</evidence>
<keyword evidence="2" id="KW-0804">Transcription</keyword>
<dbReference type="HOGENOM" id="CLU_052345_1_0_4"/>
<evidence type="ECO:0000256" key="2">
    <source>
        <dbReference type="ARBA" id="ARBA00023163"/>
    </source>
</evidence>
<dbReference type="PROSITE" id="PS01124">
    <property type="entry name" value="HTH_ARAC_FAMILY_2"/>
    <property type="match status" value="1"/>
</dbReference>
<dbReference type="Proteomes" id="UP000008035">
    <property type="component" value="Chromosome"/>
</dbReference>
<dbReference type="InterPro" id="IPR053142">
    <property type="entry name" value="PchR_regulatory_protein"/>
</dbReference>
<dbReference type="PANTHER" id="PTHR47893:SF1">
    <property type="entry name" value="REGULATORY PROTEIN PCHR"/>
    <property type="match status" value="1"/>
</dbReference>